<feature type="chain" id="PRO_5046092413" description="DUF2380 domain-containing protein" evidence="1">
    <location>
        <begin position="29"/>
        <end position="189"/>
    </location>
</feature>
<evidence type="ECO:0008006" key="4">
    <source>
        <dbReference type="Google" id="ProtNLM"/>
    </source>
</evidence>
<comment type="caution">
    <text evidence="2">The sequence shown here is derived from an EMBL/GenBank/DDBJ whole genome shotgun (WGS) entry which is preliminary data.</text>
</comment>
<gene>
    <name evidence="2" type="ORF">SAMN06295970_10277</name>
</gene>
<sequence length="189" mass="20506">MMRARAAWLAACALVMALGLLLPPAAAAASPSSPSPPSAATPLKTIVLLDFELIDTGLDHASDAAQRERLQMISRTLREEFAERHLYKVLDSQPAAALISDLGGRFKLYDCNGCDVDIGKALGADRTLTGWVQKVSNLILNINIQIRDVRSGEIVLARSVDIRGNTDASWLRGVRYLARGMEEAHQGNR</sequence>
<feature type="signal peptide" evidence="1">
    <location>
        <begin position="1"/>
        <end position="28"/>
    </location>
</feature>
<keyword evidence="3" id="KW-1185">Reference proteome</keyword>
<reference evidence="2 3" key="1">
    <citation type="submission" date="2017-05" db="EMBL/GenBank/DDBJ databases">
        <authorList>
            <person name="Varghese N."/>
            <person name="Submissions S."/>
        </authorList>
    </citation>
    <scope>NUCLEOTIDE SEQUENCE [LARGE SCALE GENOMIC DNA]</scope>
    <source>
        <strain evidence="2 3">DSM 26001</strain>
    </source>
</reference>
<accession>A0ABY1PXK3</accession>
<dbReference type="Gene3D" id="3.40.50.10610">
    <property type="entry name" value="ABC-type transport auxiliary lipoprotein component"/>
    <property type="match status" value="1"/>
</dbReference>
<evidence type="ECO:0000256" key="1">
    <source>
        <dbReference type="SAM" id="SignalP"/>
    </source>
</evidence>
<dbReference type="InterPro" id="IPR021698">
    <property type="entry name" value="DUF3280"/>
</dbReference>
<dbReference type="RefSeq" id="WP_283440887.1">
    <property type="nucleotide sequence ID" value="NZ_FXUL01000002.1"/>
</dbReference>
<name>A0ABY1PXK3_9BURK</name>
<keyword evidence="1" id="KW-0732">Signal</keyword>
<proteinExistence type="predicted"/>
<evidence type="ECO:0000313" key="2">
    <source>
        <dbReference type="EMBL" id="SMP47818.1"/>
    </source>
</evidence>
<dbReference type="Pfam" id="PF11684">
    <property type="entry name" value="DUF3280"/>
    <property type="match status" value="1"/>
</dbReference>
<organism evidence="2 3">
    <name type="scientific">Noviherbaspirillum suwonense</name>
    <dbReference type="NCBI Taxonomy" id="1224511"/>
    <lineage>
        <taxon>Bacteria</taxon>
        <taxon>Pseudomonadati</taxon>
        <taxon>Pseudomonadota</taxon>
        <taxon>Betaproteobacteria</taxon>
        <taxon>Burkholderiales</taxon>
        <taxon>Oxalobacteraceae</taxon>
        <taxon>Noviherbaspirillum</taxon>
    </lineage>
</organism>
<dbReference type="Proteomes" id="UP001158049">
    <property type="component" value="Unassembled WGS sequence"/>
</dbReference>
<dbReference type="EMBL" id="FXUL01000002">
    <property type="protein sequence ID" value="SMP47818.1"/>
    <property type="molecule type" value="Genomic_DNA"/>
</dbReference>
<protein>
    <recommendedName>
        <fullName evidence="4">DUF2380 domain-containing protein</fullName>
    </recommendedName>
</protein>
<evidence type="ECO:0000313" key="3">
    <source>
        <dbReference type="Proteomes" id="UP001158049"/>
    </source>
</evidence>